<dbReference type="GO" id="GO:0140825">
    <property type="term" value="F:lactoperoxidase activity"/>
    <property type="evidence" value="ECO:0007669"/>
    <property type="project" value="UniProtKB-EC"/>
</dbReference>
<dbReference type="InterPro" id="IPR019794">
    <property type="entry name" value="Peroxidases_AS"/>
</dbReference>
<evidence type="ECO:0000313" key="22">
    <source>
        <dbReference type="Proteomes" id="UP000663760"/>
    </source>
</evidence>
<feature type="active site" description="Proton acceptor" evidence="14">
    <location>
        <position position="65"/>
    </location>
</feature>
<evidence type="ECO:0000256" key="9">
    <source>
        <dbReference type="ARBA" id="ARBA00023002"/>
    </source>
</evidence>
<evidence type="ECO:0000259" key="20">
    <source>
        <dbReference type="PROSITE" id="PS50873"/>
    </source>
</evidence>
<feature type="binding site" evidence="16">
    <location>
        <position position="247"/>
    </location>
    <ligand>
        <name>Ca(2+)</name>
        <dbReference type="ChEBI" id="CHEBI:29108"/>
        <label>2</label>
    </ligand>
</feature>
<keyword evidence="5 19" id="KW-0575">Peroxidase</keyword>
<dbReference type="GO" id="GO:0042744">
    <property type="term" value="P:hydrogen peroxide catabolic process"/>
    <property type="evidence" value="ECO:0007669"/>
    <property type="project" value="UniProtKB-KW"/>
</dbReference>
<dbReference type="InterPro" id="IPR000823">
    <property type="entry name" value="Peroxidase_pln"/>
</dbReference>
<feature type="binding site" evidence="16">
    <location>
        <position position="239"/>
    </location>
    <ligand>
        <name>Ca(2+)</name>
        <dbReference type="ChEBI" id="CHEBI:29108"/>
        <label>2</label>
    </ligand>
</feature>
<dbReference type="PANTHER" id="PTHR31517">
    <property type="match status" value="1"/>
</dbReference>
<dbReference type="PROSITE" id="PS50873">
    <property type="entry name" value="PEROXIDASE_4"/>
    <property type="match status" value="1"/>
</dbReference>
<dbReference type="FunFam" id="1.10.420.10:FF:000001">
    <property type="entry name" value="Peroxidase"/>
    <property type="match status" value="1"/>
</dbReference>
<keyword evidence="9 19" id="KW-0560">Oxidoreductase</keyword>
<dbReference type="InterPro" id="IPR010255">
    <property type="entry name" value="Haem_peroxidase_sf"/>
</dbReference>
<feature type="binding site" evidence="15">
    <location>
        <position position="162"/>
    </location>
    <ligand>
        <name>substrate</name>
    </ligand>
</feature>
<feature type="binding site" evidence="16">
    <location>
        <position position="69"/>
    </location>
    <ligand>
        <name>Ca(2+)</name>
        <dbReference type="ChEBI" id="CHEBI:29108"/>
        <label>1</label>
    </ligand>
</feature>
<sequence>MESWSRLLSLAVLLLMAAGKVESQLRPDFYASTCPDVESIVREEVRKKFVQTFVTVPATLRLFFHDCFVEGCDASVIIASPNGDAEKDADENISLAGDGFDTVVKAKTAVESRCPGVVSCADILALATRDVVVLTGGPSFAVELGRLDGLISQRSRVAGKLPKPDQSLDELNAIFKQNNLTETDVIILSGAHTLGFAHCGTFSDRLYSNPDPTLNADFARQLQDDCPRNVDPLVAINLDVNTPRTFDNVFYSNLVEGKGLLRSDQVLFSDPRSRSKVVEFAGDAAGFGAAFADAMVRLGRVGVKTGGDGEIRRDCTAFN</sequence>
<evidence type="ECO:0000256" key="1">
    <source>
        <dbReference type="ARBA" id="ARBA00000189"/>
    </source>
</evidence>
<comment type="cofactor">
    <cofactor evidence="16 19">
        <name>Ca(2+)</name>
        <dbReference type="ChEBI" id="CHEBI:29108"/>
    </cofactor>
    <text evidence="16 19">Binds 2 calcium ions per subunit.</text>
</comment>
<proteinExistence type="inferred from homology"/>
<evidence type="ECO:0000256" key="12">
    <source>
        <dbReference type="ARBA" id="ARBA00023283"/>
    </source>
</evidence>
<organism evidence="21 22">
    <name type="scientific">Spirodela intermedia</name>
    <name type="common">Intermediate duckweed</name>
    <dbReference type="NCBI Taxonomy" id="51605"/>
    <lineage>
        <taxon>Eukaryota</taxon>
        <taxon>Viridiplantae</taxon>
        <taxon>Streptophyta</taxon>
        <taxon>Embryophyta</taxon>
        <taxon>Tracheophyta</taxon>
        <taxon>Spermatophyta</taxon>
        <taxon>Magnoliopsida</taxon>
        <taxon>Liliopsida</taxon>
        <taxon>Araceae</taxon>
        <taxon>Lemnoideae</taxon>
        <taxon>Spirodela</taxon>
    </lineage>
</organism>
<evidence type="ECO:0000256" key="3">
    <source>
        <dbReference type="ARBA" id="ARBA00006873"/>
    </source>
</evidence>
<evidence type="ECO:0000256" key="11">
    <source>
        <dbReference type="ARBA" id="ARBA00023157"/>
    </source>
</evidence>
<keyword evidence="22" id="KW-1185">Reference proteome</keyword>
<dbReference type="CDD" id="cd00693">
    <property type="entry name" value="secretory_peroxidase"/>
    <property type="match status" value="1"/>
</dbReference>
<feature type="site" description="Transition state stabilizer" evidence="17">
    <location>
        <position position="61"/>
    </location>
</feature>
<feature type="binding site" evidence="16">
    <location>
        <position position="66"/>
    </location>
    <ligand>
        <name>Ca(2+)</name>
        <dbReference type="ChEBI" id="CHEBI:29108"/>
        <label>1</label>
    </ligand>
</feature>
<comment type="subcellular location">
    <subcellularLocation>
        <location evidence="19">Secreted</location>
    </subcellularLocation>
</comment>
<evidence type="ECO:0000256" key="15">
    <source>
        <dbReference type="PIRSR" id="PIRSR600823-2"/>
    </source>
</evidence>
<evidence type="ECO:0000256" key="18">
    <source>
        <dbReference type="PIRSR" id="PIRSR600823-5"/>
    </source>
</evidence>
<name>A0A7I8L5Y6_SPIIN</name>
<evidence type="ECO:0000256" key="4">
    <source>
        <dbReference type="ARBA" id="ARBA00012313"/>
    </source>
</evidence>
<dbReference type="PRINTS" id="PR00458">
    <property type="entry name" value="PEROXIDASE"/>
</dbReference>
<dbReference type="InterPro" id="IPR019793">
    <property type="entry name" value="Peroxidases_heam-ligand_BS"/>
</dbReference>
<evidence type="ECO:0000256" key="19">
    <source>
        <dbReference type="RuleBase" id="RU362060"/>
    </source>
</evidence>
<evidence type="ECO:0000256" key="14">
    <source>
        <dbReference type="PIRSR" id="PIRSR600823-1"/>
    </source>
</evidence>
<dbReference type="Pfam" id="PF00141">
    <property type="entry name" value="peroxidase"/>
    <property type="match status" value="1"/>
</dbReference>
<feature type="chain" id="PRO_5029946827" description="Peroxidase" evidence="19">
    <location>
        <begin position="24"/>
        <end position="319"/>
    </location>
</feature>
<dbReference type="GO" id="GO:0020037">
    <property type="term" value="F:heme binding"/>
    <property type="evidence" value="ECO:0007669"/>
    <property type="project" value="UniProtKB-UniRule"/>
</dbReference>
<dbReference type="PANTHER" id="PTHR31517:SF51">
    <property type="entry name" value="PEROXIDASE 55"/>
    <property type="match status" value="1"/>
</dbReference>
<keyword evidence="11 18" id="KW-1015">Disulfide bond</keyword>
<feature type="binding site" evidence="16">
    <location>
        <position position="193"/>
    </location>
    <ligand>
        <name>Ca(2+)</name>
        <dbReference type="ChEBI" id="CHEBI:29108"/>
        <label>2</label>
    </ligand>
</feature>
<feature type="disulfide bond" evidence="18">
    <location>
        <begin position="120"/>
        <end position="315"/>
    </location>
</feature>
<comment type="similarity">
    <text evidence="3">Belongs to the peroxidase family. Ascorbate peroxidase subfamily.</text>
</comment>
<feature type="binding site" evidence="16">
    <location>
        <position position="242"/>
    </location>
    <ligand>
        <name>Ca(2+)</name>
        <dbReference type="ChEBI" id="CHEBI:29108"/>
        <label>2</label>
    </ligand>
</feature>
<dbReference type="Gene3D" id="1.10.520.10">
    <property type="match status" value="1"/>
</dbReference>
<dbReference type="GO" id="GO:0005576">
    <property type="term" value="C:extracellular region"/>
    <property type="evidence" value="ECO:0007669"/>
    <property type="project" value="UniProtKB-SubCell"/>
</dbReference>
<keyword evidence="13 19" id="KW-0376">Hydrogen peroxide</keyword>
<keyword evidence="7 16" id="KW-0479">Metal-binding</keyword>
<reference evidence="21" key="1">
    <citation type="submission" date="2020-02" db="EMBL/GenBank/DDBJ databases">
        <authorList>
            <person name="Scholz U."/>
            <person name="Mascher M."/>
            <person name="Fiebig A."/>
        </authorList>
    </citation>
    <scope>NUCLEOTIDE SEQUENCE</scope>
</reference>
<feature type="domain" description="Plant heme peroxidase family profile" evidence="20">
    <location>
        <begin position="24"/>
        <end position="319"/>
    </location>
</feature>
<dbReference type="EC" id="1.11.1.7" evidence="4 19"/>
<evidence type="ECO:0000256" key="16">
    <source>
        <dbReference type="PIRSR" id="PIRSR600823-3"/>
    </source>
</evidence>
<keyword evidence="10 16" id="KW-0408">Iron</keyword>
<feature type="binding site" evidence="16">
    <location>
        <position position="73"/>
    </location>
    <ligand>
        <name>Ca(2+)</name>
        <dbReference type="ChEBI" id="CHEBI:29108"/>
        <label>1</label>
    </ligand>
</feature>
<dbReference type="Gene3D" id="1.10.420.10">
    <property type="entry name" value="Peroxidase, domain 2"/>
    <property type="match status" value="1"/>
</dbReference>
<dbReference type="InterPro" id="IPR033905">
    <property type="entry name" value="Secretory_peroxidase"/>
</dbReference>
<protein>
    <recommendedName>
        <fullName evidence="4 19">Peroxidase</fullName>
        <ecNumber evidence="4 19">1.11.1.7</ecNumber>
    </recommendedName>
</protein>
<dbReference type="OrthoDB" id="2113341at2759"/>
<dbReference type="GO" id="GO:0006979">
    <property type="term" value="P:response to oxidative stress"/>
    <property type="evidence" value="ECO:0007669"/>
    <property type="project" value="UniProtKB-UniRule"/>
</dbReference>
<evidence type="ECO:0000256" key="13">
    <source>
        <dbReference type="ARBA" id="ARBA00023324"/>
    </source>
</evidence>
<evidence type="ECO:0000313" key="21">
    <source>
        <dbReference type="EMBL" id="CAA7404675.1"/>
    </source>
</evidence>
<dbReference type="GO" id="GO:0046872">
    <property type="term" value="F:metal ion binding"/>
    <property type="evidence" value="ECO:0007669"/>
    <property type="project" value="UniProtKB-UniRule"/>
</dbReference>
<dbReference type="PROSITE" id="PS00435">
    <property type="entry name" value="PEROXIDASE_1"/>
    <property type="match status" value="1"/>
</dbReference>
<evidence type="ECO:0000256" key="5">
    <source>
        <dbReference type="ARBA" id="ARBA00022559"/>
    </source>
</evidence>
<keyword evidence="19" id="KW-0964">Secreted</keyword>
<feature type="disulfide bond" evidence="18">
    <location>
        <begin position="34"/>
        <end position="114"/>
    </location>
</feature>
<dbReference type="PRINTS" id="PR00461">
    <property type="entry name" value="PLPEROXIDASE"/>
</dbReference>
<keyword evidence="6 19" id="KW-0349">Heme</keyword>
<feature type="disulfide bond" evidence="18">
    <location>
        <begin position="199"/>
        <end position="226"/>
    </location>
</feature>
<comment type="cofactor">
    <cofactor evidence="16 19">
        <name>heme b</name>
        <dbReference type="ChEBI" id="CHEBI:60344"/>
    </cofactor>
    <text evidence="16 19">Binds 1 heme b (iron(II)-protoporphyrin IX) group per subunit.</text>
</comment>
<feature type="signal peptide" evidence="19">
    <location>
        <begin position="1"/>
        <end position="23"/>
    </location>
</feature>
<evidence type="ECO:0000256" key="10">
    <source>
        <dbReference type="ARBA" id="ARBA00023004"/>
    </source>
</evidence>
<feature type="binding site" description="axial binding residue" evidence="16">
    <location>
        <position position="192"/>
    </location>
    <ligand>
        <name>heme b</name>
        <dbReference type="ChEBI" id="CHEBI:60344"/>
    </ligand>
    <ligandPart>
        <name>Fe</name>
        <dbReference type="ChEBI" id="CHEBI:18248"/>
    </ligandPart>
</feature>
<feature type="binding site" evidence="16">
    <location>
        <position position="86"/>
    </location>
    <ligand>
        <name>Ca(2+)</name>
        <dbReference type="ChEBI" id="CHEBI:29108"/>
        <label>1</label>
    </ligand>
</feature>
<evidence type="ECO:0000256" key="17">
    <source>
        <dbReference type="PIRSR" id="PIRSR600823-4"/>
    </source>
</evidence>
<feature type="binding site" evidence="16">
    <location>
        <position position="71"/>
    </location>
    <ligand>
        <name>Ca(2+)</name>
        <dbReference type="ChEBI" id="CHEBI:29108"/>
        <label>1</label>
    </ligand>
</feature>
<feature type="disulfide bond" evidence="18">
    <location>
        <begin position="67"/>
        <end position="72"/>
    </location>
</feature>
<keyword evidence="8 16" id="KW-0106">Calcium</keyword>
<dbReference type="SUPFAM" id="SSF48113">
    <property type="entry name" value="Heme-dependent peroxidases"/>
    <property type="match status" value="1"/>
</dbReference>
<dbReference type="PROSITE" id="PS00436">
    <property type="entry name" value="PEROXIDASE_2"/>
    <property type="match status" value="1"/>
</dbReference>
<evidence type="ECO:0000256" key="7">
    <source>
        <dbReference type="ARBA" id="ARBA00022723"/>
    </source>
</evidence>
<comment type="function">
    <text evidence="2">Removal of H(2)O(2), oxidation of toxic reductants, biosynthesis and degradation of lignin, suberization, auxin catabolism, response to environmental stresses such as wounding, pathogen attack and oxidative stress. These functions might be dependent on each isozyme/isoform in each plant tissue.</text>
</comment>
<dbReference type="EMBL" id="LR746274">
    <property type="protein sequence ID" value="CAA7404675.1"/>
    <property type="molecule type" value="Genomic_DNA"/>
</dbReference>
<feature type="binding site" evidence="16">
    <location>
        <position position="75"/>
    </location>
    <ligand>
        <name>Ca(2+)</name>
        <dbReference type="ChEBI" id="CHEBI:29108"/>
        <label>1</label>
    </ligand>
</feature>
<evidence type="ECO:0000256" key="8">
    <source>
        <dbReference type="ARBA" id="ARBA00022837"/>
    </source>
</evidence>
<dbReference type="Proteomes" id="UP000663760">
    <property type="component" value="Chromosome 11"/>
</dbReference>
<dbReference type="InterPro" id="IPR002016">
    <property type="entry name" value="Haem_peroxidase"/>
</dbReference>
<dbReference type="AlphaFoldDB" id="A0A7I8L5Y6"/>
<keyword evidence="12" id="KW-0873">Pyrrolidone carboxylic acid</keyword>
<comment type="similarity">
    <text evidence="19">Belongs to the peroxidase family. Classical plant (class III) peroxidase subfamily.</text>
</comment>
<keyword evidence="19" id="KW-0732">Signal</keyword>
<dbReference type="FunFam" id="1.10.520.10:FF:000008">
    <property type="entry name" value="Peroxidase"/>
    <property type="match status" value="1"/>
</dbReference>
<gene>
    <name evidence="21" type="ORF">SI8410_11015353</name>
</gene>
<comment type="catalytic activity">
    <reaction evidence="1 19">
        <text>2 a phenolic donor + H2O2 = 2 a phenolic radical donor + 2 H2O</text>
        <dbReference type="Rhea" id="RHEA:56136"/>
        <dbReference type="ChEBI" id="CHEBI:15377"/>
        <dbReference type="ChEBI" id="CHEBI:16240"/>
        <dbReference type="ChEBI" id="CHEBI:139520"/>
        <dbReference type="ChEBI" id="CHEBI:139521"/>
        <dbReference type="EC" id="1.11.1.7"/>
    </reaction>
</comment>
<evidence type="ECO:0000256" key="6">
    <source>
        <dbReference type="ARBA" id="ARBA00022617"/>
    </source>
</evidence>
<evidence type="ECO:0000256" key="2">
    <source>
        <dbReference type="ARBA" id="ARBA00002322"/>
    </source>
</evidence>
<accession>A0A7I8L5Y6</accession>